<comment type="caution">
    <text evidence="2">The sequence shown here is derived from an EMBL/GenBank/DDBJ whole genome shotgun (WGS) entry which is preliminary data.</text>
</comment>
<dbReference type="EMBL" id="JADQTO010000006">
    <property type="protein sequence ID" value="MBG0562827.1"/>
    <property type="molecule type" value="Genomic_DNA"/>
</dbReference>
<evidence type="ECO:0000313" key="3">
    <source>
        <dbReference type="Proteomes" id="UP000598146"/>
    </source>
</evidence>
<sequence length="161" mass="17189">MTVGAGFTGRLRRRGQPRLSGTLYIQDPNGFELTVPLRGRASVLTAGGTGLTGYGEVWAVHTTASATETSLMISYGPDGSPDCRQSGLCAAGATIELGGVRFTWRQVPPVTVPRPRAPGLPRNVRTSSAKASNTRDEPQPAAGLRRRLQNMVRVVTQPPRH</sequence>
<dbReference type="RefSeq" id="WP_196414621.1">
    <property type="nucleotide sequence ID" value="NZ_JADQTO010000006.1"/>
</dbReference>
<accession>A0A931FXL2</accession>
<reference evidence="2" key="1">
    <citation type="submission" date="2020-11" db="EMBL/GenBank/DDBJ databases">
        <title>Isolation and identification of active actinomycetes.</title>
        <authorList>
            <person name="Sun X."/>
        </authorList>
    </citation>
    <scope>NUCLEOTIDE SEQUENCE</scope>
    <source>
        <strain evidence="2">NEAU-A11</strain>
    </source>
</reference>
<feature type="region of interest" description="Disordered" evidence="1">
    <location>
        <begin position="112"/>
        <end position="144"/>
    </location>
</feature>
<name>A0A931FXL2_9ACTN</name>
<proteinExistence type="predicted"/>
<dbReference type="AlphaFoldDB" id="A0A931FXL2"/>
<keyword evidence="3" id="KW-1185">Reference proteome</keyword>
<evidence type="ECO:0000256" key="1">
    <source>
        <dbReference type="SAM" id="MobiDB-lite"/>
    </source>
</evidence>
<gene>
    <name evidence="2" type="ORF">I4J89_15325</name>
</gene>
<evidence type="ECO:0000313" key="2">
    <source>
        <dbReference type="EMBL" id="MBG0562827.1"/>
    </source>
</evidence>
<dbReference type="Proteomes" id="UP000598146">
    <property type="component" value="Unassembled WGS sequence"/>
</dbReference>
<protein>
    <submittedName>
        <fullName evidence="2">Uncharacterized protein</fullName>
    </submittedName>
</protein>
<organism evidence="2 3">
    <name type="scientific">Actinoplanes aureus</name>
    <dbReference type="NCBI Taxonomy" id="2792083"/>
    <lineage>
        <taxon>Bacteria</taxon>
        <taxon>Bacillati</taxon>
        <taxon>Actinomycetota</taxon>
        <taxon>Actinomycetes</taxon>
        <taxon>Micromonosporales</taxon>
        <taxon>Micromonosporaceae</taxon>
        <taxon>Actinoplanes</taxon>
    </lineage>
</organism>